<reference evidence="1" key="1">
    <citation type="submission" date="2014-11" db="EMBL/GenBank/DDBJ databases">
        <authorList>
            <person name="Amaro Gonzalez C."/>
        </authorList>
    </citation>
    <scope>NUCLEOTIDE SEQUENCE</scope>
</reference>
<reference evidence="1" key="2">
    <citation type="journal article" date="2015" name="Fish Shellfish Immunol.">
        <title>Early steps in the European eel (Anguilla anguilla)-Vibrio vulnificus interaction in the gills: Role of the RtxA13 toxin.</title>
        <authorList>
            <person name="Callol A."/>
            <person name="Pajuelo D."/>
            <person name="Ebbesson L."/>
            <person name="Teles M."/>
            <person name="MacKenzie S."/>
            <person name="Amaro C."/>
        </authorList>
    </citation>
    <scope>NUCLEOTIDE SEQUENCE</scope>
</reference>
<evidence type="ECO:0000313" key="1">
    <source>
        <dbReference type="EMBL" id="JAH68390.1"/>
    </source>
</evidence>
<proteinExistence type="predicted"/>
<protein>
    <submittedName>
        <fullName evidence="1">Uncharacterized protein</fullName>
    </submittedName>
</protein>
<sequence>MNSFTIMISHLTIITCNCRLTHSISP</sequence>
<accession>A0A0E9UT74</accession>
<name>A0A0E9UT74_ANGAN</name>
<organism evidence="1">
    <name type="scientific">Anguilla anguilla</name>
    <name type="common">European freshwater eel</name>
    <name type="synonym">Muraena anguilla</name>
    <dbReference type="NCBI Taxonomy" id="7936"/>
    <lineage>
        <taxon>Eukaryota</taxon>
        <taxon>Metazoa</taxon>
        <taxon>Chordata</taxon>
        <taxon>Craniata</taxon>
        <taxon>Vertebrata</taxon>
        <taxon>Euteleostomi</taxon>
        <taxon>Actinopterygii</taxon>
        <taxon>Neopterygii</taxon>
        <taxon>Teleostei</taxon>
        <taxon>Anguilliformes</taxon>
        <taxon>Anguillidae</taxon>
        <taxon>Anguilla</taxon>
    </lineage>
</organism>
<dbReference type="AlphaFoldDB" id="A0A0E9UT74"/>
<dbReference type="EMBL" id="GBXM01040187">
    <property type="protein sequence ID" value="JAH68390.1"/>
    <property type="molecule type" value="Transcribed_RNA"/>
</dbReference>